<organism evidence="3 4">
    <name type="scientific">Seonamhaeicola algicola</name>
    <dbReference type="NCBI Taxonomy" id="1719036"/>
    <lineage>
        <taxon>Bacteria</taxon>
        <taxon>Pseudomonadati</taxon>
        <taxon>Bacteroidota</taxon>
        <taxon>Flavobacteriia</taxon>
        <taxon>Flavobacteriales</taxon>
        <taxon>Flavobacteriaceae</taxon>
    </lineage>
</organism>
<dbReference type="OrthoDB" id="9816357at2"/>
<evidence type="ECO:0000313" key="4">
    <source>
        <dbReference type="Proteomes" id="UP000321790"/>
    </source>
</evidence>
<sequence>DLGLEASIVGVTKFCVHPPHIKSKVALVGGTKQIHIEKIKALKPDVILCNKEENTKEIVEACELICAVHVSDIYTVTDSLKLIEQYGNLFNVKEKALHICNEIKIQQNNFEHFIEDKKRLKVAYFIWKNPWMVAANNTFINYLLTLNGFDNYYKNQNRYPQINLQVNPNIDLVMLSSEPYPFK</sequence>
<dbReference type="Proteomes" id="UP000321790">
    <property type="component" value="Unassembled WGS sequence"/>
</dbReference>
<dbReference type="PANTHER" id="PTHR30535">
    <property type="entry name" value="VITAMIN B12-BINDING PROTEIN"/>
    <property type="match status" value="1"/>
</dbReference>
<feature type="non-terminal residue" evidence="3">
    <location>
        <position position="183"/>
    </location>
</feature>
<feature type="non-terminal residue" evidence="3">
    <location>
        <position position="1"/>
    </location>
</feature>
<keyword evidence="1" id="KW-0732">Signal</keyword>
<gene>
    <name evidence="3" type="ORF">FUA26_08490</name>
</gene>
<dbReference type="EMBL" id="VOSC01000020">
    <property type="protein sequence ID" value="TXE11280.1"/>
    <property type="molecule type" value="Genomic_DNA"/>
</dbReference>
<protein>
    <submittedName>
        <fullName evidence="3">ABC transporter substrate-binding protein</fullName>
    </submittedName>
</protein>
<dbReference type="InterPro" id="IPR054828">
    <property type="entry name" value="Vit_B12_bind_prot"/>
</dbReference>
<comment type="caution">
    <text evidence="3">The sequence shown here is derived from an EMBL/GenBank/DDBJ whole genome shotgun (WGS) entry which is preliminary data.</text>
</comment>
<name>A0A5C7ARJ5_9FLAO</name>
<dbReference type="NCBIfam" id="NF038402">
    <property type="entry name" value="TroA_like"/>
    <property type="match status" value="1"/>
</dbReference>
<feature type="domain" description="Fe/B12 periplasmic-binding" evidence="2">
    <location>
        <begin position="1"/>
        <end position="183"/>
    </location>
</feature>
<dbReference type="AlphaFoldDB" id="A0A5C7ARJ5"/>
<dbReference type="InterPro" id="IPR002491">
    <property type="entry name" value="ABC_transptr_periplasmic_BD"/>
</dbReference>
<accession>A0A5C7ARJ5</accession>
<keyword evidence="4" id="KW-1185">Reference proteome</keyword>
<dbReference type="Pfam" id="PF01497">
    <property type="entry name" value="Peripla_BP_2"/>
    <property type="match status" value="1"/>
</dbReference>
<dbReference type="InterPro" id="IPR050902">
    <property type="entry name" value="ABC_Transporter_SBP"/>
</dbReference>
<dbReference type="PANTHER" id="PTHR30535:SF34">
    <property type="entry name" value="MOLYBDATE-BINDING PROTEIN MOLA"/>
    <property type="match status" value="1"/>
</dbReference>
<reference evidence="4" key="1">
    <citation type="submission" date="2019-08" db="EMBL/GenBank/DDBJ databases">
        <title>Seonamhaeicola sediminis sp. nov., isolated from marine sediment.</title>
        <authorList>
            <person name="Cao W.R."/>
        </authorList>
    </citation>
    <scope>NUCLEOTIDE SEQUENCE [LARGE SCALE GENOMIC DNA]</scope>
    <source>
        <strain evidence="4">Gy8</strain>
    </source>
</reference>
<dbReference type="SUPFAM" id="SSF53807">
    <property type="entry name" value="Helical backbone' metal receptor"/>
    <property type="match status" value="1"/>
</dbReference>
<evidence type="ECO:0000259" key="2">
    <source>
        <dbReference type="PROSITE" id="PS50983"/>
    </source>
</evidence>
<dbReference type="PROSITE" id="PS50983">
    <property type="entry name" value="FE_B12_PBP"/>
    <property type="match status" value="1"/>
</dbReference>
<dbReference type="RefSeq" id="WP_147134417.1">
    <property type="nucleotide sequence ID" value="NZ_VOSC01000020.1"/>
</dbReference>
<dbReference type="Gene3D" id="3.40.50.1980">
    <property type="entry name" value="Nitrogenase molybdenum iron protein domain"/>
    <property type="match status" value="2"/>
</dbReference>
<dbReference type="GO" id="GO:0071281">
    <property type="term" value="P:cellular response to iron ion"/>
    <property type="evidence" value="ECO:0007669"/>
    <property type="project" value="TreeGrafter"/>
</dbReference>
<proteinExistence type="predicted"/>
<evidence type="ECO:0000313" key="3">
    <source>
        <dbReference type="EMBL" id="TXE11280.1"/>
    </source>
</evidence>
<evidence type="ECO:0000256" key="1">
    <source>
        <dbReference type="ARBA" id="ARBA00022729"/>
    </source>
</evidence>